<protein>
    <submittedName>
        <fullName evidence="2">Mismatched base pair and cruciform DNA recognition protein</fullName>
    </submittedName>
</protein>
<feature type="compositionally biased region" description="Polar residues" evidence="1">
    <location>
        <begin position="52"/>
        <end position="66"/>
    </location>
</feature>
<gene>
    <name evidence="2" type="ORF">LshimejAT787_1104400</name>
</gene>
<dbReference type="Proteomes" id="UP001063166">
    <property type="component" value="Unassembled WGS sequence"/>
</dbReference>
<dbReference type="PANTHER" id="PTHR40460:SF1">
    <property type="entry name" value="CSBD-LIKE DOMAIN-CONTAINING PROTEIN"/>
    <property type="match status" value="1"/>
</dbReference>
<dbReference type="AlphaFoldDB" id="A0A9P3PUU7"/>
<keyword evidence="3" id="KW-1185">Reference proteome</keyword>
<sequence>MEHSSDRTRAMSSELESTPPLTSASNTPASGDASKSSGQYHSAKGNVVESVGNLTGAPSWQQSGQQERAAGEAEYNAARSRSYAEGMRDRIGGTKDSVVGAITGNRAKEVQGKMRRGKGDAQREINEDINKTLARKY</sequence>
<evidence type="ECO:0000313" key="3">
    <source>
        <dbReference type="Proteomes" id="UP001063166"/>
    </source>
</evidence>
<proteinExistence type="predicted"/>
<dbReference type="PANTHER" id="PTHR40460">
    <property type="entry name" value="CHROMOSOME 1, WHOLE GENOME SHOTGUN SEQUENCE"/>
    <property type="match status" value="1"/>
</dbReference>
<organism evidence="2 3">
    <name type="scientific">Lyophyllum shimeji</name>
    <name type="common">Hon-shimeji</name>
    <name type="synonym">Tricholoma shimeji</name>
    <dbReference type="NCBI Taxonomy" id="47721"/>
    <lineage>
        <taxon>Eukaryota</taxon>
        <taxon>Fungi</taxon>
        <taxon>Dikarya</taxon>
        <taxon>Basidiomycota</taxon>
        <taxon>Agaricomycotina</taxon>
        <taxon>Agaricomycetes</taxon>
        <taxon>Agaricomycetidae</taxon>
        <taxon>Agaricales</taxon>
        <taxon>Tricholomatineae</taxon>
        <taxon>Lyophyllaceae</taxon>
        <taxon>Lyophyllum</taxon>
    </lineage>
</organism>
<reference evidence="2" key="1">
    <citation type="submission" date="2022-07" db="EMBL/GenBank/DDBJ databases">
        <title>The genome of Lyophyllum shimeji provides insight into the initial evolution of ectomycorrhizal fungal genome.</title>
        <authorList>
            <person name="Kobayashi Y."/>
            <person name="Shibata T."/>
            <person name="Hirakawa H."/>
            <person name="Shigenobu S."/>
            <person name="Nishiyama T."/>
            <person name="Yamada A."/>
            <person name="Hasebe M."/>
            <person name="Kawaguchi M."/>
        </authorList>
    </citation>
    <scope>NUCLEOTIDE SEQUENCE</scope>
    <source>
        <strain evidence="2">AT787</strain>
    </source>
</reference>
<comment type="caution">
    <text evidence="2">The sequence shown here is derived from an EMBL/GenBank/DDBJ whole genome shotgun (WGS) entry which is preliminary data.</text>
</comment>
<feature type="compositionally biased region" description="Polar residues" evidence="1">
    <location>
        <begin position="10"/>
        <end position="40"/>
    </location>
</feature>
<feature type="region of interest" description="Disordered" evidence="1">
    <location>
        <begin position="1"/>
        <end position="96"/>
    </location>
</feature>
<name>A0A9P3PUU7_LYOSH</name>
<evidence type="ECO:0000313" key="2">
    <source>
        <dbReference type="EMBL" id="GLB42425.1"/>
    </source>
</evidence>
<dbReference type="OrthoDB" id="9999611at2759"/>
<accession>A0A9P3PUU7</accession>
<dbReference type="EMBL" id="BRPK01000011">
    <property type="protein sequence ID" value="GLB42425.1"/>
    <property type="molecule type" value="Genomic_DNA"/>
</dbReference>
<evidence type="ECO:0000256" key="1">
    <source>
        <dbReference type="SAM" id="MobiDB-lite"/>
    </source>
</evidence>